<dbReference type="GO" id="GO:0006513">
    <property type="term" value="P:protein monoubiquitination"/>
    <property type="evidence" value="ECO:0007669"/>
    <property type="project" value="TreeGrafter"/>
</dbReference>
<dbReference type="PROSITE" id="PS00518">
    <property type="entry name" value="ZF_RING_1"/>
    <property type="match status" value="1"/>
</dbReference>
<dbReference type="InterPro" id="IPR018957">
    <property type="entry name" value="Znf_C3HC4_RING-type"/>
</dbReference>
<feature type="compositionally biased region" description="Basic residues" evidence="17">
    <location>
        <begin position="666"/>
        <end position="684"/>
    </location>
</feature>
<dbReference type="InterPro" id="IPR013083">
    <property type="entry name" value="Znf_RING/FYVE/PHD"/>
</dbReference>
<evidence type="ECO:0000256" key="14">
    <source>
        <dbReference type="ARBA" id="ARBA00079184"/>
    </source>
</evidence>
<evidence type="ECO:0000256" key="15">
    <source>
        <dbReference type="ARBA" id="ARBA00082108"/>
    </source>
</evidence>
<dbReference type="PANTHER" id="PTHR46077">
    <property type="entry name" value="E3 UBIQUITIN-PROTEIN LIGASE TOPORS"/>
    <property type="match status" value="1"/>
</dbReference>
<evidence type="ECO:0000313" key="19">
    <source>
        <dbReference type="Ensembl" id="ENSDCDP00010001339.1"/>
    </source>
</evidence>
<feature type="region of interest" description="Disordered" evidence="17">
    <location>
        <begin position="129"/>
        <end position="149"/>
    </location>
</feature>
<keyword evidence="9" id="KW-0804">Transcription</keyword>
<dbReference type="InterPro" id="IPR058745">
    <property type="entry name" value="PWI_Topors"/>
</dbReference>
<keyword evidence="4" id="KW-0479">Metal-binding</keyword>
<comment type="catalytic activity">
    <reaction evidence="1">
        <text>S-ubiquitinyl-[E2 ubiquitin-conjugating enzyme]-L-cysteine + [acceptor protein]-L-lysine = [E2 ubiquitin-conjugating enzyme]-L-cysteine + N(6)-ubiquitinyl-[acceptor protein]-L-lysine.</text>
        <dbReference type="EC" id="2.3.2.27"/>
    </reaction>
</comment>
<evidence type="ECO:0000256" key="8">
    <source>
        <dbReference type="ARBA" id="ARBA00023015"/>
    </source>
</evidence>
<proteinExistence type="predicted"/>
<dbReference type="GO" id="GO:0008270">
    <property type="term" value="F:zinc ion binding"/>
    <property type="evidence" value="ECO:0007669"/>
    <property type="project" value="UniProtKB-KW"/>
</dbReference>
<evidence type="ECO:0000256" key="5">
    <source>
        <dbReference type="ARBA" id="ARBA00022771"/>
    </source>
</evidence>
<dbReference type="SMART" id="SM00184">
    <property type="entry name" value="RING"/>
    <property type="match status" value="1"/>
</dbReference>
<keyword evidence="8" id="KW-0805">Transcription regulation</keyword>
<feature type="compositionally biased region" description="Polar residues" evidence="17">
    <location>
        <begin position="456"/>
        <end position="467"/>
    </location>
</feature>
<dbReference type="Ensembl" id="ENSDCDT00010001400.1">
    <property type="protein sequence ID" value="ENSDCDP00010001339.1"/>
    <property type="gene ID" value="ENSDCDG00010000716.1"/>
</dbReference>
<dbReference type="Proteomes" id="UP000694580">
    <property type="component" value="Chromosome 4"/>
</dbReference>
<feature type="region of interest" description="Disordered" evidence="17">
    <location>
        <begin position="436"/>
        <end position="780"/>
    </location>
</feature>
<feature type="region of interest" description="Disordered" evidence="17">
    <location>
        <begin position="818"/>
        <end position="845"/>
    </location>
</feature>
<dbReference type="CDD" id="cd16574">
    <property type="entry name" value="RING-HC_Topors"/>
    <property type="match status" value="1"/>
</dbReference>
<keyword evidence="20" id="KW-1185">Reference proteome</keyword>
<feature type="compositionally biased region" description="Basic and acidic residues" evidence="17">
    <location>
        <begin position="380"/>
        <end position="396"/>
    </location>
</feature>
<dbReference type="AlphaFoldDB" id="A0AAY3ZXX4"/>
<keyword evidence="6" id="KW-0833">Ubl conjugation pathway</keyword>
<evidence type="ECO:0000256" key="11">
    <source>
        <dbReference type="ARBA" id="ARBA00076856"/>
    </source>
</evidence>
<dbReference type="GO" id="GO:0008630">
    <property type="term" value="P:intrinsic apoptotic signaling pathway in response to DNA damage"/>
    <property type="evidence" value="ECO:0007669"/>
    <property type="project" value="UniProtKB-ARBA"/>
</dbReference>
<feature type="compositionally biased region" description="Basic and acidic residues" evidence="17">
    <location>
        <begin position="528"/>
        <end position="541"/>
    </location>
</feature>
<protein>
    <recommendedName>
        <fullName evidence="10">E3 ubiquitin-protein ligase Topors</fullName>
        <ecNumber evidence="2">2.3.2.27</ecNumber>
    </recommendedName>
    <alternativeName>
        <fullName evidence="11">RING-type E3 ubiquitin transferase Topors</fullName>
    </alternativeName>
    <alternativeName>
        <fullName evidence="13">SUMO1-protein E3 ligase Topors</fullName>
    </alternativeName>
    <alternativeName>
        <fullName evidence="12">Topoisomerase I-binding RING finger protein</fullName>
    </alternativeName>
    <alternativeName>
        <fullName evidence="14">Topoisomerase I-binding arginine/serine-rich protein</fullName>
    </alternativeName>
    <alternativeName>
        <fullName evidence="15">Tumor suppressor p53-binding protein 3</fullName>
    </alternativeName>
</protein>
<keyword evidence="5 16" id="KW-0863">Zinc-finger</keyword>
<evidence type="ECO:0000256" key="4">
    <source>
        <dbReference type="ARBA" id="ARBA00022723"/>
    </source>
</evidence>
<dbReference type="Pfam" id="PF00097">
    <property type="entry name" value="zf-C3HC4"/>
    <property type="match status" value="1"/>
</dbReference>
<feature type="compositionally biased region" description="Low complexity" evidence="17">
    <location>
        <begin position="403"/>
        <end position="416"/>
    </location>
</feature>
<dbReference type="InterPro" id="IPR058746">
    <property type="entry name" value="Znf_RING-type_Topors"/>
</dbReference>
<reference evidence="19 20" key="1">
    <citation type="submission" date="2020-06" db="EMBL/GenBank/DDBJ databases">
        <authorList>
            <consortium name="Wellcome Sanger Institute Data Sharing"/>
        </authorList>
    </citation>
    <scope>NUCLEOTIDE SEQUENCE [LARGE SCALE GENOMIC DNA]</scope>
</reference>
<dbReference type="SUPFAM" id="SSF57850">
    <property type="entry name" value="RING/U-box"/>
    <property type="match status" value="1"/>
</dbReference>
<feature type="compositionally biased region" description="Polar residues" evidence="17">
    <location>
        <begin position="339"/>
        <end position="357"/>
    </location>
</feature>
<dbReference type="GO" id="GO:0061630">
    <property type="term" value="F:ubiquitin protein ligase activity"/>
    <property type="evidence" value="ECO:0007669"/>
    <property type="project" value="UniProtKB-EC"/>
</dbReference>
<evidence type="ECO:0000256" key="16">
    <source>
        <dbReference type="PROSITE-ProRule" id="PRU00175"/>
    </source>
</evidence>
<feature type="compositionally biased region" description="Basic and acidic residues" evidence="17">
    <location>
        <begin position="565"/>
        <end position="580"/>
    </location>
</feature>
<dbReference type="InterPro" id="IPR001841">
    <property type="entry name" value="Znf_RING"/>
</dbReference>
<evidence type="ECO:0000259" key="18">
    <source>
        <dbReference type="PROSITE" id="PS50089"/>
    </source>
</evidence>
<sequence length="845" mass="95592">MCNIFLSLCSFKTMATANMKLRHRKKSATSSVAQAMSAEASPDSKCPICLDKFKNIAYLDRCLHKFCFHCIHEWSKNKAECPLCKQPFNSIFHSIKAENDFKQYDLRPTENGSFGNVGGQRFRYRTTVTGDHRRAQRRTSPPPDNGVMFEGVAGPPPPRQDRNLHRMMVRIAARRRAENEGRVMHRQREEEMVEFRRALYRRGIRVRSVRDGGRSRDTSAEFLQRNPACLHRLVPWLKRELTVLYGAHGSLVNIVQHIIMSQITRYNMEDEAILQELRPFLQARTEHFLHEFINFARAPFSMEAYDQHAVYDCPQASSEEDSSSNSSVIAISEDESDSVELNSNSNSMPGSTLSQTPWDDETPGPSYTTEPSQTLTLSVKDSDSESSVEEKAEDPGARPGSPAVTAGTAAQAGHHASSGEEDCVIVGYVKPMAERTPELVQLTSDSEESVQDESTDAPQQSRHTSLGSKPVSPSSVCSASSKHKSTQGDSPGRTKGKERDGDRESRGRSQDRSPSGERQMSAVGRHRRGEERRPNSRDRGQARSWSRSRSRDRSSHGSKRRSRSRSRDKSKEKRGDKEDSGVALARSYHWHSYSHYSCERDSNRRHYTEKRSSYTRCYLSPERRARPSSRSWSRSRSRSHSRESHRQDRRRFRSRSGSLSSSNSRSSHRKSRHEKPGGKRKYKTRHLEEPPRDAASKQHDEAADAKERKRHRRKSRERSAKRSPSVEIVYEGKSDDQSKRHHKKKRKHKKKSKRQRSRERPGRPSPIVITIDSDSDRAASVTDLTLPAGPASNLTLSPPPSNTPAVSCLLDSMLQDWEQQIPPVSQEDGCGVSNDPADPAAPSLA</sequence>
<keyword evidence="7" id="KW-0862">Zinc</keyword>
<evidence type="ECO:0000256" key="3">
    <source>
        <dbReference type="ARBA" id="ARBA00022679"/>
    </source>
</evidence>
<feature type="region of interest" description="Disordered" evidence="17">
    <location>
        <begin position="333"/>
        <end position="421"/>
    </location>
</feature>
<accession>A0AAY3ZXX4</accession>
<feature type="compositionally biased region" description="Basic residues" evidence="17">
    <location>
        <begin position="739"/>
        <end position="757"/>
    </location>
</feature>
<name>A0AAY3ZXX4_9TELE</name>
<reference evidence="19" key="2">
    <citation type="submission" date="2025-08" db="UniProtKB">
        <authorList>
            <consortium name="Ensembl"/>
        </authorList>
    </citation>
    <scope>IDENTIFICATION</scope>
</reference>
<feature type="domain" description="RING-type" evidence="18">
    <location>
        <begin position="46"/>
        <end position="85"/>
    </location>
</feature>
<evidence type="ECO:0000256" key="6">
    <source>
        <dbReference type="ARBA" id="ARBA00022786"/>
    </source>
</evidence>
<dbReference type="Gene3D" id="3.30.40.10">
    <property type="entry name" value="Zinc/RING finger domain, C3HC4 (zinc finger)"/>
    <property type="match status" value="1"/>
</dbReference>
<dbReference type="GeneTree" id="ENSGT00530000064170"/>
<feature type="compositionally biased region" description="Low complexity" evidence="17">
    <location>
        <begin position="655"/>
        <end position="665"/>
    </location>
</feature>
<organism evidence="19 20">
    <name type="scientific">Denticeps clupeoides</name>
    <name type="common">denticle herring</name>
    <dbReference type="NCBI Taxonomy" id="299321"/>
    <lineage>
        <taxon>Eukaryota</taxon>
        <taxon>Metazoa</taxon>
        <taxon>Chordata</taxon>
        <taxon>Craniata</taxon>
        <taxon>Vertebrata</taxon>
        <taxon>Euteleostomi</taxon>
        <taxon>Actinopterygii</taxon>
        <taxon>Neopterygii</taxon>
        <taxon>Teleostei</taxon>
        <taxon>Clupei</taxon>
        <taxon>Clupeiformes</taxon>
        <taxon>Denticipitoidei</taxon>
        <taxon>Denticipitidae</taxon>
        <taxon>Denticeps</taxon>
    </lineage>
</organism>
<dbReference type="FunFam" id="3.30.40.10:FF:000136">
    <property type="entry name" value="E3 ubiquitin-protein ligase Topors"/>
    <property type="match status" value="1"/>
</dbReference>
<gene>
    <name evidence="19" type="primary">toporsa</name>
</gene>
<evidence type="ECO:0000256" key="12">
    <source>
        <dbReference type="ARBA" id="ARBA00076940"/>
    </source>
</evidence>
<feature type="compositionally biased region" description="Basic residues" evidence="17">
    <location>
        <begin position="708"/>
        <end position="721"/>
    </location>
</feature>
<evidence type="ECO:0000256" key="17">
    <source>
        <dbReference type="SAM" id="MobiDB-lite"/>
    </source>
</evidence>
<feature type="compositionally biased region" description="Basic and acidic residues" evidence="17">
    <location>
        <begin position="495"/>
        <end position="515"/>
    </location>
</feature>
<feature type="compositionally biased region" description="Basic and acidic residues" evidence="17">
    <location>
        <begin position="685"/>
        <end position="707"/>
    </location>
</feature>
<dbReference type="GO" id="GO:0000209">
    <property type="term" value="P:protein polyubiquitination"/>
    <property type="evidence" value="ECO:0007669"/>
    <property type="project" value="TreeGrafter"/>
</dbReference>
<evidence type="ECO:0000256" key="10">
    <source>
        <dbReference type="ARBA" id="ARBA00071236"/>
    </source>
</evidence>
<dbReference type="PANTHER" id="PTHR46077:SF1">
    <property type="entry name" value="TOP1 BINDING ARGININE_SERINE RICH PROTEIN, E3 UBIQUITIN LIGASE"/>
    <property type="match status" value="1"/>
</dbReference>
<evidence type="ECO:0000256" key="7">
    <source>
        <dbReference type="ARBA" id="ARBA00022833"/>
    </source>
</evidence>
<dbReference type="PROSITE" id="PS50089">
    <property type="entry name" value="ZF_RING_2"/>
    <property type="match status" value="1"/>
</dbReference>
<dbReference type="EC" id="2.3.2.27" evidence="2"/>
<evidence type="ECO:0000256" key="9">
    <source>
        <dbReference type="ARBA" id="ARBA00023163"/>
    </source>
</evidence>
<reference evidence="19" key="3">
    <citation type="submission" date="2025-09" db="UniProtKB">
        <authorList>
            <consortium name="Ensembl"/>
        </authorList>
    </citation>
    <scope>IDENTIFICATION</scope>
</reference>
<evidence type="ECO:0000256" key="13">
    <source>
        <dbReference type="ARBA" id="ARBA00079040"/>
    </source>
</evidence>
<feature type="compositionally biased region" description="Acidic residues" evidence="17">
    <location>
        <begin position="445"/>
        <end position="455"/>
    </location>
</feature>
<dbReference type="Pfam" id="PF26084">
    <property type="entry name" value="PWI_Topors"/>
    <property type="match status" value="1"/>
</dbReference>
<evidence type="ECO:0000256" key="2">
    <source>
        <dbReference type="ARBA" id="ARBA00012483"/>
    </source>
</evidence>
<feature type="compositionally biased region" description="Low complexity" evidence="17">
    <location>
        <begin position="468"/>
        <end position="480"/>
    </location>
</feature>
<evidence type="ECO:0000256" key="1">
    <source>
        <dbReference type="ARBA" id="ARBA00000900"/>
    </source>
</evidence>
<keyword evidence="3" id="KW-0808">Transferase</keyword>
<dbReference type="GO" id="GO:0032391">
    <property type="term" value="C:photoreceptor connecting cilium"/>
    <property type="evidence" value="ECO:0007669"/>
    <property type="project" value="UniProtKB-ARBA"/>
</dbReference>
<dbReference type="InterPro" id="IPR017907">
    <property type="entry name" value="Znf_RING_CS"/>
</dbReference>
<evidence type="ECO:0000313" key="20">
    <source>
        <dbReference type="Proteomes" id="UP000694580"/>
    </source>
</evidence>
<feature type="compositionally biased region" description="Basic and acidic residues" evidence="17">
    <location>
        <begin position="597"/>
        <end position="612"/>
    </location>
</feature>
<feature type="compositionally biased region" description="Polar residues" evidence="17">
    <location>
        <begin position="365"/>
        <end position="377"/>
    </location>
</feature>